<dbReference type="InterPro" id="IPR027417">
    <property type="entry name" value="P-loop_NTPase"/>
</dbReference>
<dbReference type="PROSITE" id="PS00211">
    <property type="entry name" value="ABC_TRANSPORTER_1"/>
    <property type="match status" value="2"/>
</dbReference>
<dbReference type="Gene3D" id="3.40.50.300">
    <property type="entry name" value="P-loop containing nucleotide triphosphate hydrolases"/>
    <property type="match status" value="2"/>
</dbReference>
<reference evidence="5 6" key="1">
    <citation type="submission" date="2022-06" db="EMBL/GenBank/DDBJ databases">
        <title>Isolation of gut microbiota from human fecal samples.</title>
        <authorList>
            <person name="Pamer E.G."/>
            <person name="Barat B."/>
            <person name="Waligurski E."/>
            <person name="Medina S."/>
            <person name="Paddock L."/>
            <person name="Mostad J."/>
        </authorList>
    </citation>
    <scope>NUCLEOTIDE SEQUENCE [LARGE SCALE GENOMIC DNA]</scope>
    <source>
        <strain evidence="5 6">DFI.7.95</strain>
    </source>
</reference>
<name>A0ABT1SGS0_9FIRM</name>
<keyword evidence="1" id="KW-0547">Nucleotide-binding</keyword>
<comment type="caution">
    <text evidence="5">The sequence shown here is derived from an EMBL/GenBank/DDBJ whole genome shotgun (WGS) entry which is preliminary data.</text>
</comment>
<keyword evidence="3" id="KW-0175">Coiled coil</keyword>
<evidence type="ECO:0000256" key="2">
    <source>
        <dbReference type="ARBA" id="ARBA00022840"/>
    </source>
</evidence>
<dbReference type="Proteomes" id="UP001524478">
    <property type="component" value="Unassembled WGS sequence"/>
</dbReference>
<accession>A0ABT1SGS0</accession>
<gene>
    <name evidence="5" type="primary">abc-f</name>
    <name evidence="5" type="ORF">NE686_21455</name>
</gene>
<dbReference type="InterPro" id="IPR017871">
    <property type="entry name" value="ABC_transporter-like_CS"/>
</dbReference>
<dbReference type="EMBL" id="JANGAC010000027">
    <property type="protein sequence ID" value="MCQ4925678.1"/>
    <property type="molecule type" value="Genomic_DNA"/>
</dbReference>
<dbReference type="InterPro" id="IPR051309">
    <property type="entry name" value="ABCF_ATPase"/>
</dbReference>
<evidence type="ECO:0000313" key="5">
    <source>
        <dbReference type="EMBL" id="MCQ4925678.1"/>
    </source>
</evidence>
<organism evidence="5 6">
    <name type="scientific">Tissierella carlieri</name>
    <dbReference type="NCBI Taxonomy" id="689904"/>
    <lineage>
        <taxon>Bacteria</taxon>
        <taxon>Bacillati</taxon>
        <taxon>Bacillota</taxon>
        <taxon>Tissierellia</taxon>
        <taxon>Tissierellales</taxon>
        <taxon>Tissierellaceae</taxon>
        <taxon>Tissierella</taxon>
    </lineage>
</organism>
<dbReference type="PROSITE" id="PS50893">
    <property type="entry name" value="ABC_TRANSPORTER_2"/>
    <property type="match status" value="2"/>
</dbReference>
<protein>
    <submittedName>
        <fullName evidence="5">ABC-F type ribosomal protection protein</fullName>
    </submittedName>
</protein>
<keyword evidence="2" id="KW-0067">ATP-binding</keyword>
<evidence type="ECO:0000256" key="3">
    <source>
        <dbReference type="SAM" id="Coils"/>
    </source>
</evidence>
<dbReference type="SUPFAM" id="SSF52540">
    <property type="entry name" value="P-loop containing nucleoside triphosphate hydrolases"/>
    <property type="match status" value="2"/>
</dbReference>
<proteinExistence type="predicted"/>
<dbReference type="Pfam" id="PF12848">
    <property type="entry name" value="ABC_tran_Xtn"/>
    <property type="match status" value="1"/>
</dbReference>
<dbReference type="RefSeq" id="WP_256313072.1">
    <property type="nucleotide sequence ID" value="NZ_JANGAC010000027.1"/>
</dbReference>
<dbReference type="PANTHER" id="PTHR42855:SF2">
    <property type="entry name" value="DRUG RESISTANCE ABC TRANSPORTER,ATP-BINDING PROTEIN"/>
    <property type="match status" value="1"/>
</dbReference>
<dbReference type="CDD" id="cd03221">
    <property type="entry name" value="ABCF_EF-3"/>
    <property type="match status" value="2"/>
</dbReference>
<dbReference type="SMART" id="SM00382">
    <property type="entry name" value="AAA"/>
    <property type="match status" value="2"/>
</dbReference>
<evidence type="ECO:0000256" key="1">
    <source>
        <dbReference type="ARBA" id="ARBA00022741"/>
    </source>
</evidence>
<keyword evidence="6" id="KW-1185">Reference proteome</keyword>
<dbReference type="InterPro" id="IPR003439">
    <property type="entry name" value="ABC_transporter-like_ATP-bd"/>
</dbReference>
<dbReference type="NCBIfam" id="NF000355">
    <property type="entry name" value="ribo_prot_ABC_F"/>
    <property type="match status" value="1"/>
</dbReference>
<sequence>MIECSVNNLTKYYGANKVFENISFELHSNERVGLIGQNGCGKTTLMKVLMGVEDYHGGSISFRKGNRVGYLDQIFKCSNDTTVIEILEMPFESIFNIKLELKVFEERLKSLSGEALEIEMKNYGLLMEEFERCGGYYIETNINKVCSGLFIPDSFREKTFEGLSGGEKTRVLLARLLLENPDILLLDEPTNHLDIKSIEWLEEFLLGYNGTVLMVSHDRSFLDKVANRIIELEPTTTKIYDGNYSYYIVEKERRFELEYNAYINNQRKIEKMEQQIERYRIWGAMRDSEKMYKRAKELEKRLEKVEVLDRPTLESSKIRLSANNVSRSGKIVLNVENLSKCFSDKKIFSDISFTLFYQDKLCIMGENGSGKTTLLKIILGELERDSGNLTIGSSIKLGYLPQNVVFEDEDMTILDYFAAKHSINQLDARSELAKMLFIRDDVHKKIKSLSGGEKSRLKLCSLIFDKVNFMILDEPTNHLDIDSREVLEETLSNFNGTILFVSHDRYFVQKVATKIMILDRSGVRLYPMTYDEYLEVRKKEIAEKITIKELKPIKTQPTKTAKKPNNAFKIAKAEEEIEELESKLKIINEEMALNSDNADRLYELFVEKESIEKQLEDSYELWETLNV</sequence>
<dbReference type="InterPro" id="IPR032781">
    <property type="entry name" value="ABC_tran_Xtn"/>
</dbReference>
<dbReference type="InterPro" id="IPR003593">
    <property type="entry name" value="AAA+_ATPase"/>
</dbReference>
<feature type="domain" description="ABC transporter" evidence="4">
    <location>
        <begin position="4"/>
        <end position="259"/>
    </location>
</feature>
<feature type="domain" description="ABC transporter" evidence="4">
    <location>
        <begin position="333"/>
        <end position="545"/>
    </location>
</feature>
<feature type="coiled-coil region" evidence="3">
    <location>
        <begin position="570"/>
        <end position="597"/>
    </location>
</feature>
<dbReference type="PANTHER" id="PTHR42855">
    <property type="entry name" value="ABC TRANSPORTER ATP-BINDING SUBUNIT"/>
    <property type="match status" value="1"/>
</dbReference>
<evidence type="ECO:0000259" key="4">
    <source>
        <dbReference type="PROSITE" id="PS50893"/>
    </source>
</evidence>
<dbReference type="Pfam" id="PF00005">
    <property type="entry name" value="ABC_tran"/>
    <property type="match status" value="2"/>
</dbReference>
<evidence type="ECO:0000313" key="6">
    <source>
        <dbReference type="Proteomes" id="UP001524478"/>
    </source>
</evidence>